<feature type="compositionally biased region" description="Basic residues" evidence="1">
    <location>
        <begin position="456"/>
        <end position="466"/>
    </location>
</feature>
<protein>
    <submittedName>
        <fullName evidence="2 3">Uncharacterized protein</fullName>
    </submittedName>
</protein>
<feature type="region of interest" description="Disordered" evidence="1">
    <location>
        <begin position="322"/>
        <end position="348"/>
    </location>
</feature>
<feature type="region of interest" description="Disordered" evidence="1">
    <location>
        <begin position="1"/>
        <end position="35"/>
    </location>
</feature>
<reference evidence="3" key="3">
    <citation type="submission" date="2015-06" db="UniProtKB">
        <authorList>
            <consortium name="EnsemblMetazoa"/>
        </authorList>
    </citation>
    <scope>IDENTIFICATION</scope>
</reference>
<dbReference type="EMBL" id="KB303327">
    <property type="protein sequence ID" value="ELU03297.1"/>
    <property type="molecule type" value="Genomic_DNA"/>
</dbReference>
<organism evidence="2">
    <name type="scientific">Capitella teleta</name>
    <name type="common">Polychaete worm</name>
    <dbReference type="NCBI Taxonomy" id="283909"/>
    <lineage>
        <taxon>Eukaryota</taxon>
        <taxon>Metazoa</taxon>
        <taxon>Spiralia</taxon>
        <taxon>Lophotrochozoa</taxon>
        <taxon>Annelida</taxon>
        <taxon>Polychaeta</taxon>
        <taxon>Sedentaria</taxon>
        <taxon>Scolecida</taxon>
        <taxon>Capitellidae</taxon>
        <taxon>Capitella</taxon>
    </lineage>
</organism>
<dbReference type="EMBL" id="AMQN01008524">
    <property type="status" value="NOT_ANNOTATED_CDS"/>
    <property type="molecule type" value="Genomic_DNA"/>
</dbReference>
<proteinExistence type="predicted"/>
<keyword evidence="4" id="KW-1185">Reference proteome</keyword>
<dbReference type="HOGENOM" id="CLU_586960_0_0_1"/>
<evidence type="ECO:0000313" key="2">
    <source>
        <dbReference type="EMBL" id="ELU03297.1"/>
    </source>
</evidence>
<gene>
    <name evidence="2" type="ORF">CAPTEDRAFT_212299</name>
</gene>
<feature type="compositionally biased region" description="Basic and acidic residues" evidence="1">
    <location>
        <begin position="277"/>
        <end position="286"/>
    </location>
</feature>
<accession>R7UJ29</accession>
<feature type="compositionally biased region" description="Basic residues" evidence="1">
    <location>
        <begin position="17"/>
        <end position="26"/>
    </location>
</feature>
<dbReference type="Proteomes" id="UP000014760">
    <property type="component" value="Unassembled WGS sequence"/>
</dbReference>
<dbReference type="AlphaFoldDB" id="R7UJ29"/>
<evidence type="ECO:0000313" key="4">
    <source>
        <dbReference type="Proteomes" id="UP000014760"/>
    </source>
</evidence>
<sequence length="466" mass="51567">MNAKERSSGSFLSGIMRRPKGKKRERPKSCNLDLSVEEDAATPQGFWRSASSRWSMMRRSKSQTNVNKGEKKYEAQRSSMGCFIEETEWEPFVRRDIRGDPRGCITPIANTAYGLEYSCNHNVTNGVMISKAAAAKDVMISHSCEDKVGLASLNGAARQSAGLTKTAADTSKATVKSCHAKKEVSKAAQPTHTLHYDVKESTVKQLKRERTPPEDAQLEELDDVQSPDDVHLDILALCEKYSPVAKDAVSTEAELLPPADSQDSGFQEVPNPPTSTLEDKDARSMEDTQCPIAASLSFPSEDSDDDSDSFYRKVVVRKSRSYHDLVRKRSRSKSRSSQMESSGGSHDMKWRMMRSYDSSSAGFSDLHSPHANALVVSDRSRKQSMPPPQTVVLRRAGSLDSVSTAGDVKQRDLNQLQRRSMVVPDAVDYDAVCVQPTRRTRMGRHSKSTGNVPAASRRKQKNGKNS</sequence>
<dbReference type="EnsemblMetazoa" id="CapteT212299">
    <property type="protein sequence ID" value="CapteP212299"/>
    <property type="gene ID" value="CapteG212299"/>
</dbReference>
<reference evidence="2 4" key="2">
    <citation type="journal article" date="2013" name="Nature">
        <title>Insights into bilaterian evolution from three spiralian genomes.</title>
        <authorList>
            <person name="Simakov O."/>
            <person name="Marletaz F."/>
            <person name="Cho S.J."/>
            <person name="Edsinger-Gonzales E."/>
            <person name="Havlak P."/>
            <person name="Hellsten U."/>
            <person name="Kuo D.H."/>
            <person name="Larsson T."/>
            <person name="Lv J."/>
            <person name="Arendt D."/>
            <person name="Savage R."/>
            <person name="Osoegawa K."/>
            <person name="de Jong P."/>
            <person name="Grimwood J."/>
            <person name="Chapman J.A."/>
            <person name="Shapiro H."/>
            <person name="Aerts A."/>
            <person name="Otillar R.P."/>
            <person name="Terry A.Y."/>
            <person name="Boore J.L."/>
            <person name="Grigoriev I.V."/>
            <person name="Lindberg D.R."/>
            <person name="Seaver E.C."/>
            <person name="Weisblat D.A."/>
            <person name="Putnam N.H."/>
            <person name="Rokhsar D.S."/>
        </authorList>
    </citation>
    <scope>NUCLEOTIDE SEQUENCE</scope>
    <source>
        <strain evidence="2 4">I ESC-2004</strain>
    </source>
</reference>
<reference evidence="4" key="1">
    <citation type="submission" date="2012-12" db="EMBL/GenBank/DDBJ databases">
        <authorList>
            <person name="Hellsten U."/>
            <person name="Grimwood J."/>
            <person name="Chapman J.A."/>
            <person name="Shapiro H."/>
            <person name="Aerts A."/>
            <person name="Otillar R.P."/>
            <person name="Terry A.Y."/>
            <person name="Boore J.L."/>
            <person name="Simakov O."/>
            <person name="Marletaz F."/>
            <person name="Cho S.-J."/>
            <person name="Edsinger-Gonzales E."/>
            <person name="Havlak P."/>
            <person name="Kuo D.-H."/>
            <person name="Larsson T."/>
            <person name="Lv J."/>
            <person name="Arendt D."/>
            <person name="Savage R."/>
            <person name="Osoegawa K."/>
            <person name="de Jong P."/>
            <person name="Lindberg D.R."/>
            <person name="Seaver E.C."/>
            <person name="Weisblat D.A."/>
            <person name="Putnam N.H."/>
            <person name="Grigoriev I.V."/>
            <person name="Rokhsar D.S."/>
        </authorList>
    </citation>
    <scope>NUCLEOTIDE SEQUENCE</scope>
    <source>
        <strain evidence="4">I ESC-2004</strain>
    </source>
</reference>
<feature type="region of interest" description="Disordered" evidence="1">
    <location>
        <begin position="434"/>
        <end position="466"/>
    </location>
</feature>
<name>R7UJ29_CAPTE</name>
<feature type="compositionally biased region" description="Basic residues" evidence="1">
    <location>
        <begin position="438"/>
        <end position="447"/>
    </location>
</feature>
<evidence type="ECO:0000313" key="3">
    <source>
        <dbReference type="EnsemblMetazoa" id="CapteP212299"/>
    </source>
</evidence>
<feature type="compositionally biased region" description="Low complexity" evidence="1">
    <location>
        <begin position="335"/>
        <end position="345"/>
    </location>
</feature>
<feature type="region of interest" description="Disordered" evidence="1">
    <location>
        <begin position="256"/>
        <end position="286"/>
    </location>
</feature>
<evidence type="ECO:0000256" key="1">
    <source>
        <dbReference type="SAM" id="MobiDB-lite"/>
    </source>
</evidence>
<feature type="region of interest" description="Disordered" evidence="1">
    <location>
        <begin position="376"/>
        <end position="406"/>
    </location>
</feature>